<keyword evidence="2" id="KW-1185">Reference proteome</keyword>
<dbReference type="EMBL" id="LACI01000138">
    <property type="protein sequence ID" value="KJU87508.1"/>
    <property type="molecule type" value="Genomic_DNA"/>
</dbReference>
<evidence type="ECO:0000313" key="2">
    <source>
        <dbReference type="Proteomes" id="UP000033423"/>
    </source>
</evidence>
<proteinExistence type="predicted"/>
<dbReference type="AlphaFoldDB" id="A0A0F3H3J0"/>
<dbReference type="Proteomes" id="UP000033423">
    <property type="component" value="Unassembled WGS sequence"/>
</dbReference>
<gene>
    <name evidence="1" type="ORF">MBAV_000296</name>
</gene>
<evidence type="ECO:0000313" key="1">
    <source>
        <dbReference type="EMBL" id="KJU87508.1"/>
    </source>
</evidence>
<dbReference type="PATRIC" id="fig|29290.4.peg.402"/>
<accession>A0A0F3H3J0</accession>
<name>A0A0F3H3J0_9BACT</name>
<sequence>MSGRCGLRGDKDNEAWDKKIEAEQIQRIEDRKEWDRKFEADKQERIAERRQWNKKWGETANRLGTLVEDIVAPNIEGLALGHFGCKRIDLFAHRIKKTSIKDRSKQREFYCIACEDFIADFDWVEYKIMWHFYGVKGTSSCQGRLAPPLAGEVKEPGATWSGKEGP</sequence>
<organism evidence="1 2">
    <name type="scientific">Candidatus Magnetobacterium bavaricum</name>
    <dbReference type="NCBI Taxonomy" id="29290"/>
    <lineage>
        <taxon>Bacteria</taxon>
        <taxon>Pseudomonadati</taxon>
        <taxon>Nitrospirota</taxon>
        <taxon>Thermodesulfovibrionia</taxon>
        <taxon>Thermodesulfovibrionales</taxon>
        <taxon>Candidatus Magnetobacteriaceae</taxon>
        <taxon>Candidatus Magnetobacterium</taxon>
    </lineage>
</organism>
<protein>
    <submittedName>
        <fullName evidence="1">Uncharacterized protein</fullName>
    </submittedName>
</protein>
<comment type="caution">
    <text evidence="1">The sequence shown here is derived from an EMBL/GenBank/DDBJ whole genome shotgun (WGS) entry which is preliminary data.</text>
</comment>
<reference evidence="1 2" key="1">
    <citation type="submission" date="2015-02" db="EMBL/GenBank/DDBJ databases">
        <title>Single-cell genomics of uncultivated deep-branching MTB reveals a conserved set of magnetosome genes.</title>
        <authorList>
            <person name="Kolinko S."/>
            <person name="Richter M."/>
            <person name="Glockner F.O."/>
            <person name="Brachmann A."/>
            <person name="Schuler D."/>
        </authorList>
    </citation>
    <scope>NUCLEOTIDE SEQUENCE [LARGE SCALE GENOMIC DNA]</scope>
    <source>
        <strain evidence="1">TM-1</strain>
    </source>
</reference>